<evidence type="ECO:0000313" key="2">
    <source>
        <dbReference type="EMBL" id="SVD48309.1"/>
    </source>
</evidence>
<protein>
    <submittedName>
        <fullName evidence="2">Uncharacterized protein</fullName>
    </submittedName>
</protein>
<dbReference type="AlphaFoldDB" id="A0A382VP23"/>
<organism evidence="2">
    <name type="scientific">marine metagenome</name>
    <dbReference type="NCBI Taxonomy" id="408172"/>
    <lineage>
        <taxon>unclassified sequences</taxon>
        <taxon>metagenomes</taxon>
        <taxon>ecological metagenomes</taxon>
    </lineage>
</organism>
<feature type="non-terminal residue" evidence="2">
    <location>
        <position position="1"/>
    </location>
</feature>
<proteinExistence type="predicted"/>
<evidence type="ECO:0000256" key="1">
    <source>
        <dbReference type="SAM" id="MobiDB-lite"/>
    </source>
</evidence>
<feature type="region of interest" description="Disordered" evidence="1">
    <location>
        <begin position="1"/>
        <end position="34"/>
    </location>
</feature>
<sequence length="283" mass="31091">PPEKKSPTVYPKGGSTEPVEARVPTQVEETTEGTNAEYLLARMKSDNPIERMSAFTQALKTPTSANLKAAIEAYEALPGGFGRASELKMLTYAWAQVDPEGALAWMEKQDGHERRVGFGTILHSWAEKDSEAAIAWAKAHHEGEDNPYFIGIVNGMADNNPAGATELMMSLPYGRVRGHAASMLMEKQWNKGEDVALRWVDTLEKGTLKDYVVGRVAGKIAREDLSRAATWAEEMPEGGERTRAVETVADRWAEKDPVAAAQWVDTMPAGESRSEGMQEVVRE</sequence>
<name>A0A382VP23_9ZZZZ</name>
<reference evidence="2" key="1">
    <citation type="submission" date="2018-05" db="EMBL/GenBank/DDBJ databases">
        <authorList>
            <person name="Lanie J.A."/>
            <person name="Ng W.-L."/>
            <person name="Kazmierczak K.M."/>
            <person name="Andrzejewski T.M."/>
            <person name="Davidsen T.M."/>
            <person name="Wayne K.J."/>
            <person name="Tettelin H."/>
            <person name="Glass J.I."/>
            <person name="Rusch D."/>
            <person name="Podicherti R."/>
            <person name="Tsui H.-C.T."/>
            <person name="Winkler M.E."/>
        </authorList>
    </citation>
    <scope>NUCLEOTIDE SEQUENCE</scope>
</reference>
<dbReference type="EMBL" id="UINC01153536">
    <property type="protein sequence ID" value="SVD48309.1"/>
    <property type="molecule type" value="Genomic_DNA"/>
</dbReference>
<gene>
    <name evidence="2" type="ORF">METZ01_LOCUS401163</name>
</gene>
<feature type="non-terminal residue" evidence="2">
    <location>
        <position position="283"/>
    </location>
</feature>
<accession>A0A382VP23</accession>